<comment type="cofactor">
    <cofactor evidence="2">
        <name>Mg(2+)</name>
        <dbReference type="ChEBI" id="CHEBI:18420"/>
    </cofactor>
</comment>
<dbReference type="InterPro" id="IPR023160">
    <property type="entry name" value="RNase_HII_hlx-loop-hlx_cap_dom"/>
</dbReference>
<evidence type="ECO:0000313" key="12">
    <source>
        <dbReference type="EnsemblMetazoa" id="XP_001199108"/>
    </source>
</evidence>
<evidence type="ECO:0000256" key="1">
    <source>
        <dbReference type="ARBA" id="ARBA00000077"/>
    </source>
</evidence>
<evidence type="ECO:0000259" key="11">
    <source>
        <dbReference type="PROSITE" id="PS51975"/>
    </source>
</evidence>
<dbReference type="Pfam" id="PF01351">
    <property type="entry name" value="RNase_HII"/>
    <property type="match status" value="1"/>
</dbReference>
<evidence type="ECO:0000256" key="7">
    <source>
        <dbReference type="ARBA" id="ARBA00022801"/>
    </source>
</evidence>
<organism evidence="12 13">
    <name type="scientific">Strongylocentrotus purpuratus</name>
    <name type="common">Purple sea urchin</name>
    <dbReference type="NCBI Taxonomy" id="7668"/>
    <lineage>
        <taxon>Eukaryota</taxon>
        <taxon>Metazoa</taxon>
        <taxon>Echinodermata</taxon>
        <taxon>Eleutherozoa</taxon>
        <taxon>Echinozoa</taxon>
        <taxon>Echinoidea</taxon>
        <taxon>Euechinoidea</taxon>
        <taxon>Echinacea</taxon>
        <taxon>Camarodonta</taxon>
        <taxon>Echinidea</taxon>
        <taxon>Strongylocentrotidae</taxon>
        <taxon>Strongylocentrotus</taxon>
    </lineage>
</organism>
<comment type="similarity">
    <text evidence="3">Belongs to the RNase HII family. Eukaryotic subfamily.</text>
</comment>
<dbReference type="FunFam" id="1.10.10.460:FF:000001">
    <property type="entry name" value="Ribonuclease"/>
    <property type="match status" value="1"/>
</dbReference>
<evidence type="ECO:0000256" key="10">
    <source>
        <dbReference type="RuleBase" id="RU003515"/>
    </source>
</evidence>
<dbReference type="EC" id="3.1.26.4" evidence="10"/>
<dbReference type="InterPro" id="IPR024567">
    <property type="entry name" value="RNase_HII/HIII_dom"/>
</dbReference>
<keyword evidence="13" id="KW-1185">Reference proteome</keyword>
<dbReference type="PANTHER" id="PTHR10954">
    <property type="entry name" value="RIBONUCLEASE H2 SUBUNIT A"/>
    <property type="match status" value="1"/>
</dbReference>
<protein>
    <recommendedName>
        <fullName evidence="10">Ribonuclease</fullName>
        <ecNumber evidence="10">3.1.26.4</ecNumber>
    </recommendedName>
</protein>
<feature type="binding site" evidence="9">
    <location>
        <position position="57"/>
    </location>
    <ligand>
        <name>a divalent metal cation</name>
        <dbReference type="ChEBI" id="CHEBI:60240"/>
    </ligand>
</feature>
<dbReference type="GO" id="GO:0046872">
    <property type="term" value="F:metal ion binding"/>
    <property type="evidence" value="ECO:0007669"/>
    <property type="project" value="UniProtKB-KW"/>
</dbReference>
<dbReference type="SUPFAM" id="SSF53098">
    <property type="entry name" value="Ribonuclease H-like"/>
    <property type="match status" value="1"/>
</dbReference>
<dbReference type="AlphaFoldDB" id="A0A7M7G456"/>
<dbReference type="EnsemblMetazoa" id="XM_001199108">
    <property type="protein sequence ID" value="XP_001199108"/>
    <property type="gene ID" value="LOC763203"/>
</dbReference>
<feature type="binding site" evidence="9">
    <location>
        <position position="58"/>
    </location>
    <ligand>
        <name>a divalent metal cation</name>
        <dbReference type="ChEBI" id="CHEBI:60240"/>
    </ligand>
</feature>
<dbReference type="GO" id="GO:0043137">
    <property type="term" value="P:DNA replication, removal of RNA primer"/>
    <property type="evidence" value="ECO:0000318"/>
    <property type="project" value="GO_Central"/>
</dbReference>
<evidence type="ECO:0000256" key="5">
    <source>
        <dbReference type="ARBA" id="ARBA00022723"/>
    </source>
</evidence>
<dbReference type="CDD" id="cd07181">
    <property type="entry name" value="RNase_HII_eukaryota_like"/>
    <property type="match status" value="1"/>
</dbReference>
<keyword evidence="5 9" id="KW-0479">Metal-binding</keyword>
<keyword evidence="6 9" id="KW-0255">Endonuclease</keyword>
<dbReference type="PROSITE" id="PS51975">
    <property type="entry name" value="RNASE_H_2"/>
    <property type="match status" value="1"/>
</dbReference>
<reference evidence="13" key="1">
    <citation type="submission" date="2015-02" db="EMBL/GenBank/DDBJ databases">
        <title>Genome sequencing for Strongylocentrotus purpuratus.</title>
        <authorList>
            <person name="Murali S."/>
            <person name="Liu Y."/>
            <person name="Vee V."/>
            <person name="English A."/>
            <person name="Wang M."/>
            <person name="Skinner E."/>
            <person name="Han Y."/>
            <person name="Muzny D.M."/>
            <person name="Worley K.C."/>
            <person name="Gibbs R.A."/>
        </authorList>
    </citation>
    <scope>NUCLEOTIDE SEQUENCE</scope>
</reference>
<dbReference type="OMA" id="REECRFF"/>
<dbReference type="InterPro" id="IPR012337">
    <property type="entry name" value="RNaseH-like_sf"/>
</dbReference>
<keyword evidence="4 9" id="KW-0540">Nuclease</keyword>
<dbReference type="InParanoid" id="A0A7M7G456"/>
<dbReference type="GO" id="GO:0006298">
    <property type="term" value="P:mismatch repair"/>
    <property type="evidence" value="ECO:0000318"/>
    <property type="project" value="GO_Central"/>
</dbReference>
<accession>A0A7M7G456</accession>
<dbReference type="FunFam" id="3.30.420.10:FF:000016">
    <property type="entry name" value="Ribonuclease"/>
    <property type="match status" value="1"/>
</dbReference>
<dbReference type="InterPro" id="IPR001352">
    <property type="entry name" value="RNase_HII/HIII"/>
</dbReference>
<dbReference type="CTD" id="10535"/>
<dbReference type="Proteomes" id="UP000007110">
    <property type="component" value="Unassembled WGS sequence"/>
</dbReference>
<dbReference type="Gene3D" id="3.30.420.10">
    <property type="entry name" value="Ribonuclease H-like superfamily/Ribonuclease H"/>
    <property type="match status" value="1"/>
</dbReference>
<reference evidence="12" key="2">
    <citation type="submission" date="2021-01" db="UniProtKB">
        <authorList>
            <consortium name="EnsemblMetazoa"/>
        </authorList>
    </citation>
    <scope>IDENTIFICATION</scope>
</reference>
<dbReference type="NCBIfam" id="TIGR00729">
    <property type="entry name" value="ribonuclease HII"/>
    <property type="match status" value="1"/>
</dbReference>
<dbReference type="GeneID" id="763203"/>
<comment type="function">
    <text evidence="10">Endonuclease that specifically degrades the RNA of RNA-DNA hybrids.</text>
</comment>
<dbReference type="PANTHER" id="PTHR10954:SF7">
    <property type="entry name" value="RIBONUCLEASE H2 SUBUNIT A"/>
    <property type="match status" value="1"/>
</dbReference>
<evidence type="ECO:0000256" key="4">
    <source>
        <dbReference type="ARBA" id="ARBA00022722"/>
    </source>
</evidence>
<name>A0A7M7G456_STRPU</name>
<dbReference type="InterPro" id="IPR036397">
    <property type="entry name" value="RNaseH_sf"/>
</dbReference>
<dbReference type="Gene3D" id="1.10.10.460">
    <property type="entry name" value="Ribonuclease hii. Domain 2"/>
    <property type="match status" value="1"/>
</dbReference>
<evidence type="ECO:0000256" key="9">
    <source>
        <dbReference type="PROSITE-ProRule" id="PRU01319"/>
    </source>
</evidence>
<dbReference type="KEGG" id="spu:763203"/>
<proteinExistence type="inferred from homology"/>
<evidence type="ECO:0000256" key="6">
    <source>
        <dbReference type="ARBA" id="ARBA00022759"/>
    </source>
</evidence>
<evidence type="ECO:0000256" key="2">
    <source>
        <dbReference type="ARBA" id="ARBA00001946"/>
    </source>
</evidence>
<feature type="domain" description="RNase H type-2" evidence="11">
    <location>
        <begin position="51"/>
        <end position="274"/>
    </location>
</feature>
<sequence length="324" mass="35856">MDEKEVESDASEAMEESQDAAAVIDLTEFDKNNSNNAIIQSKIPQICKDEPCCFGIDEAGRGPVLGPMVYGTSFCPISWNTQLGELGFADSKTLNEGQREALMKSIQDASDYMGYKVEILSPNYIANSMLRRNKHSLNAVSMDSAIGLLRLALADGVQVKEVYVDTVGDAKKYQDKLKGLFPDLDITVCPKADSKFPIVSAASICAKVTRDRATTGWKFVETNDFDKENYGSGYPSDPATKKWLAGNVDPVFGFSQFVRFSWSTSSLILDDHAFPVQWEDDDEEEEAAKGTASLLSFFAPKNADARQKKHQFFNERDLKQVTAM</sequence>
<dbReference type="OrthoDB" id="7462577at2759"/>
<comment type="function">
    <text evidence="8">Catalytic subunit of RNase HII, an endonuclease that specifically degrades the RNA of RNA:DNA hybrids. Participates in DNA replication, possibly by mediating the removal of lagging-strand Okazaki fragment RNA primers during DNA replication. Mediates the excision of single ribonucleotides from DNA:RNA duplexes.</text>
</comment>
<comment type="cofactor">
    <cofactor evidence="9">
        <name>Mn(2+)</name>
        <dbReference type="ChEBI" id="CHEBI:29035"/>
    </cofactor>
    <cofactor evidence="9">
        <name>Mg(2+)</name>
        <dbReference type="ChEBI" id="CHEBI:18420"/>
    </cofactor>
    <text evidence="9">Manganese or magnesium. Binds 1 divalent metal ion per monomer in the absence of substrate. May bind a second metal ion after substrate binding.</text>
</comment>
<dbReference type="InterPro" id="IPR004649">
    <property type="entry name" value="RNase_H2_suA"/>
</dbReference>
<dbReference type="GO" id="GO:0032299">
    <property type="term" value="C:ribonuclease H2 complex"/>
    <property type="evidence" value="ECO:0000318"/>
    <property type="project" value="GO_Central"/>
</dbReference>
<dbReference type="RefSeq" id="XP_001199108.1">
    <property type="nucleotide sequence ID" value="XM_001199108.4"/>
</dbReference>
<evidence type="ECO:0000256" key="8">
    <source>
        <dbReference type="ARBA" id="ARBA00024981"/>
    </source>
</evidence>
<evidence type="ECO:0000256" key="3">
    <source>
        <dbReference type="ARBA" id="ARBA00007058"/>
    </source>
</evidence>
<feature type="binding site" evidence="9">
    <location>
        <position position="165"/>
    </location>
    <ligand>
        <name>a divalent metal cation</name>
        <dbReference type="ChEBI" id="CHEBI:60240"/>
    </ligand>
</feature>
<evidence type="ECO:0000313" key="13">
    <source>
        <dbReference type="Proteomes" id="UP000007110"/>
    </source>
</evidence>
<dbReference type="GO" id="GO:0003723">
    <property type="term" value="F:RNA binding"/>
    <property type="evidence" value="ECO:0007669"/>
    <property type="project" value="UniProtKB-UniRule"/>
</dbReference>
<keyword evidence="7 9" id="KW-0378">Hydrolase</keyword>
<comment type="catalytic activity">
    <reaction evidence="1 9 10">
        <text>Endonucleolytic cleavage to 5'-phosphomonoester.</text>
        <dbReference type="EC" id="3.1.26.4"/>
    </reaction>
</comment>
<dbReference type="GO" id="GO:0004523">
    <property type="term" value="F:RNA-DNA hybrid ribonuclease activity"/>
    <property type="evidence" value="ECO:0000318"/>
    <property type="project" value="GO_Central"/>
</dbReference>